<dbReference type="Pfam" id="PF02803">
    <property type="entry name" value="Thiolase_C"/>
    <property type="match status" value="1"/>
</dbReference>
<protein>
    <recommendedName>
        <fullName evidence="4">acetyl-CoA C-acetyltransferase</fullName>
        <ecNumber evidence="4">2.3.1.9</ecNumber>
    </recommendedName>
</protein>
<evidence type="ECO:0000256" key="2">
    <source>
        <dbReference type="ARBA" id="ARBA00010982"/>
    </source>
</evidence>
<evidence type="ECO:0000256" key="5">
    <source>
        <dbReference type="ARBA" id="ARBA00022679"/>
    </source>
</evidence>
<name>A0A7S2U598_9EUKA</name>
<feature type="active site" description="Proton acceptor" evidence="11">
    <location>
        <position position="414"/>
    </location>
</feature>
<dbReference type="PANTHER" id="PTHR18919:SF156">
    <property type="entry name" value="ACETYL-COA ACETYLTRANSFERASE, MITOCHONDRIAL"/>
    <property type="match status" value="1"/>
</dbReference>
<evidence type="ECO:0000256" key="1">
    <source>
        <dbReference type="ARBA" id="ARBA00004173"/>
    </source>
</evidence>
<evidence type="ECO:0000256" key="12">
    <source>
        <dbReference type="RuleBase" id="RU003557"/>
    </source>
</evidence>
<accession>A0A7S2U598</accession>
<keyword evidence="10 12" id="KW-0012">Acyltransferase</keyword>
<dbReference type="FunFam" id="3.40.47.10:FF:000007">
    <property type="entry name" value="acetyl-CoA acetyltransferase, mitochondrial"/>
    <property type="match status" value="1"/>
</dbReference>
<dbReference type="AlphaFoldDB" id="A0A7S2U598"/>
<dbReference type="InterPro" id="IPR002155">
    <property type="entry name" value="Thiolase"/>
</dbReference>
<evidence type="ECO:0000313" key="16">
    <source>
        <dbReference type="EMBL" id="CAD9778807.1"/>
    </source>
</evidence>
<dbReference type="InterPro" id="IPR016039">
    <property type="entry name" value="Thiolase-like"/>
</dbReference>
<feature type="region of interest" description="Disordered" evidence="13">
    <location>
        <begin position="1"/>
        <end position="31"/>
    </location>
</feature>
<evidence type="ECO:0000259" key="15">
    <source>
        <dbReference type="Pfam" id="PF02803"/>
    </source>
</evidence>
<comment type="subunit">
    <text evidence="3">Homotetramer.</text>
</comment>
<dbReference type="GO" id="GO:0005739">
    <property type="term" value="C:mitochondrion"/>
    <property type="evidence" value="ECO:0007669"/>
    <property type="project" value="UniProtKB-SubCell"/>
</dbReference>
<keyword evidence="6" id="KW-0479">Metal-binding</keyword>
<evidence type="ECO:0000256" key="6">
    <source>
        <dbReference type="ARBA" id="ARBA00022723"/>
    </source>
</evidence>
<dbReference type="InterPro" id="IPR020610">
    <property type="entry name" value="Thiolase_AS"/>
</dbReference>
<evidence type="ECO:0000259" key="14">
    <source>
        <dbReference type="Pfam" id="PF00108"/>
    </source>
</evidence>
<evidence type="ECO:0000256" key="4">
    <source>
        <dbReference type="ARBA" id="ARBA00012705"/>
    </source>
</evidence>
<dbReference type="EC" id="2.3.1.9" evidence="4"/>
<dbReference type="SUPFAM" id="SSF53901">
    <property type="entry name" value="Thiolase-like"/>
    <property type="match status" value="2"/>
</dbReference>
<dbReference type="Pfam" id="PF00108">
    <property type="entry name" value="Thiolase_N"/>
    <property type="match status" value="1"/>
</dbReference>
<evidence type="ECO:0000256" key="8">
    <source>
        <dbReference type="ARBA" id="ARBA00022958"/>
    </source>
</evidence>
<proteinExistence type="inferred from homology"/>
<feature type="active site" description="Proton acceptor" evidence="11">
    <location>
        <position position="384"/>
    </location>
</feature>
<evidence type="ECO:0000256" key="10">
    <source>
        <dbReference type="ARBA" id="ARBA00023315"/>
    </source>
</evidence>
<feature type="active site" description="Acyl-thioester intermediate" evidence="11">
    <location>
        <position position="121"/>
    </location>
</feature>
<evidence type="ECO:0000256" key="9">
    <source>
        <dbReference type="ARBA" id="ARBA00023128"/>
    </source>
</evidence>
<organism evidence="16">
    <name type="scientific">Lotharella oceanica</name>
    <dbReference type="NCBI Taxonomy" id="641309"/>
    <lineage>
        <taxon>Eukaryota</taxon>
        <taxon>Sar</taxon>
        <taxon>Rhizaria</taxon>
        <taxon>Cercozoa</taxon>
        <taxon>Chlorarachniophyceae</taxon>
        <taxon>Lotharella</taxon>
    </lineage>
</organism>
<dbReference type="PIRSF" id="PIRSF000429">
    <property type="entry name" value="Ac-CoA_Ac_transf"/>
    <property type="match status" value="1"/>
</dbReference>
<reference evidence="16" key="1">
    <citation type="submission" date="2021-01" db="EMBL/GenBank/DDBJ databases">
        <authorList>
            <person name="Corre E."/>
            <person name="Pelletier E."/>
            <person name="Niang G."/>
            <person name="Scheremetjew M."/>
            <person name="Finn R."/>
            <person name="Kale V."/>
            <person name="Holt S."/>
            <person name="Cochrane G."/>
            <person name="Meng A."/>
            <person name="Brown T."/>
            <person name="Cohen L."/>
        </authorList>
    </citation>
    <scope>NUCLEOTIDE SEQUENCE</scope>
    <source>
        <strain evidence="16">CCMP622</strain>
    </source>
</reference>
<gene>
    <name evidence="16" type="ORF">LSP00402_LOCUS22823</name>
</gene>
<dbReference type="PROSITE" id="PS00099">
    <property type="entry name" value="THIOLASE_3"/>
    <property type="match status" value="1"/>
</dbReference>
<dbReference type="InterPro" id="IPR020616">
    <property type="entry name" value="Thiolase_N"/>
</dbReference>
<evidence type="ECO:0000256" key="13">
    <source>
        <dbReference type="SAM" id="MobiDB-lite"/>
    </source>
</evidence>
<dbReference type="PROSITE" id="PS00098">
    <property type="entry name" value="THIOLASE_1"/>
    <property type="match status" value="1"/>
</dbReference>
<dbReference type="PANTHER" id="PTHR18919">
    <property type="entry name" value="ACETYL-COA C-ACYLTRANSFERASE"/>
    <property type="match status" value="1"/>
</dbReference>
<keyword evidence="5 12" id="KW-0808">Transferase</keyword>
<keyword evidence="9" id="KW-0496">Mitochondrion</keyword>
<sequence length="430" mass="44761">MNRLQRVSAHLTSSKVAAEQKDTTNSSGSSSDNNAAVYILSAVRTPMGSFGGSLSKLKATELGSVAIAEALRRAGVSGKDVDEVFMGNVLSAGLGQAPARQAALGAGISDTCPCTTVNKVCSSGMKSISLAAQSILLGNADVVVAGGMESMSQAPYLCPKARFGARMGHAKMIDSMMWDGLTDAYSKKAMGIAGEACAAGMKIPREQQDQHAKESYRRAAQANEKGSFDNEIVEVKVKGRRGKVTVVKKDEECFRVVKDFSSLRPAFDRKNGTITAANASTISDGSAAVVLVSSRYIRAHPQLKAKALCRVVSSADAAQAPLWFTTAPAKAIVKALDRACVRLEDVGVFEINEAFSVVALANEKILGLDPKKVNVNGGAVALGHPLGCSGARIVVTLIHAMAARNQRYGVAGICNGGGGASALVLENVSQ</sequence>
<dbReference type="NCBIfam" id="TIGR01930">
    <property type="entry name" value="AcCoA-C-Actrans"/>
    <property type="match status" value="1"/>
</dbReference>
<feature type="domain" description="Thiolase C-terminal" evidence="15">
    <location>
        <begin position="306"/>
        <end position="426"/>
    </location>
</feature>
<dbReference type="Gene3D" id="3.40.47.10">
    <property type="match status" value="1"/>
</dbReference>
<evidence type="ECO:0000256" key="3">
    <source>
        <dbReference type="ARBA" id="ARBA00011881"/>
    </source>
</evidence>
<dbReference type="GO" id="GO:0006635">
    <property type="term" value="P:fatty acid beta-oxidation"/>
    <property type="evidence" value="ECO:0007669"/>
    <property type="project" value="TreeGrafter"/>
</dbReference>
<evidence type="ECO:0000256" key="11">
    <source>
        <dbReference type="PIRSR" id="PIRSR000429-1"/>
    </source>
</evidence>
<dbReference type="InterPro" id="IPR020617">
    <property type="entry name" value="Thiolase_C"/>
</dbReference>
<dbReference type="EMBL" id="HBHP01037118">
    <property type="protein sequence ID" value="CAD9778807.1"/>
    <property type="molecule type" value="Transcribed_RNA"/>
</dbReference>
<dbReference type="GO" id="GO:0003985">
    <property type="term" value="F:acetyl-CoA C-acetyltransferase activity"/>
    <property type="evidence" value="ECO:0007669"/>
    <property type="project" value="UniProtKB-EC"/>
</dbReference>
<dbReference type="PROSITE" id="PS00737">
    <property type="entry name" value="THIOLASE_2"/>
    <property type="match status" value="1"/>
</dbReference>
<dbReference type="CDD" id="cd00751">
    <property type="entry name" value="thiolase"/>
    <property type="match status" value="1"/>
</dbReference>
<comment type="similarity">
    <text evidence="2 12">Belongs to the thiolase-like superfamily. Thiolase family.</text>
</comment>
<comment type="subcellular location">
    <subcellularLocation>
        <location evidence="1">Mitochondrion</location>
    </subcellularLocation>
</comment>
<dbReference type="InterPro" id="IPR020615">
    <property type="entry name" value="Thiolase_acyl_enz_int_AS"/>
</dbReference>
<feature type="domain" description="Thiolase N-terminal" evidence="14">
    <location>
        <begin position="37"/>
        <end position="293"/>
    </location>
</feature>
<keyword evidence="7" id="KW-0809">Transit peptide</keyword>
<keyword evidence="8" id="KW-0630">Potassium</keyword>
<dbReference type="InterPro" id="IPR020613">
    <property type="entry name" value="Thiolase_CS"/>
</dbReference>
<evidence type="ECO:0000256" key="7">
    <source>
        <dbReference type="ARBA" id="ARBA00022946"/>
    </source>
</evidence>
<dbReference type="GO" id="GO:0046872">
    <property type="term" value="F:metal ion binding"/>
    <property type="evidence" value="ECO:0007669"/>
    <property type="project" value="UniProtKB-KW"/>
</dbReference>